<evidence type="ECO:0000313" key="2">
    <source>
        <dbReference type="EMBL" id="MEZ8054199.1"/>
    </source>
</evidence>
<dbReference type="EMBL" id="JBGOOL010000036">
    <property type="protein sequence ID" value="MEZ8054199.1"/>
    <property type="molecule type" value="Genomic_DNA"/>
</dbReference>
<evidence type="ECO:0000256" key="1">
    <source>
        <dbReference type="SAM" id="MobiDB-lite"/>
    </source>
</evidence>
<dbReference type="RefSeq" id="WP_371707914.1">
    <property type="nucleotide sequence ID" value="NZ_JBGOOL010000036.1"/>
</dbReference>
<gene>
    <name evidence="2" type="ORF">ACED57_13695</name>
</gene>
<name>A0ABV4KSI7_9VIBR</name>
<accession>A0ABV4KSI7</accession>
<feature type="region of interest" description="Disordered" evidence="1">
    <location>
        <begin position="245"/>
        <end position="273"/>
    </location>
</feature>
<comment type="caution">
    <text evidence="2">The sequence shown here is derived from an EMBL/GenBank/DDBJ whole genome shotgun (WGS) entry which is preliminary data.</text>
</comment>
<sequence length="300" mass="34423">MTIEEQAIALRNKLKNPSEIESENSEYSISYSKVFPDIEDLDELATVKDKAVSLHIRALIKRGDEVILSKPIITIPLHQLTKIPVSRKEVVQLYATEYYDPELHGMNMHLKPRYFEEMKPILQYTILQNQISAKTLDKRREKFEHKDGCMIYNSAQPIHELCEWIGEIEELGIAELRADEAQDIQQAAARLESILSALGYGPDSFNTEKYKNDEIAGFANEKYRVSNRKARKGGGKTLEEKQAELNKHMAPRFRNCDESRLEPLPSTATTNTVSQCRQAYELECGRPVKEPDPKSKRQKK</sequence>
<keyword evidence="3" id="KW-1185">Reference proteome</keyword>
<proteinExistence type="predicted"/>
<reference evidence="2 3" key="1">
    <citation type="submission" date="2024-06" db="EMBL/GenBank/DDBJ databases">
        <authorList>
            <person name="Steensen K."/>
            <person name="Seneca J."/>
            <person name="Bartlau N."/>
            <person name="Yu A.X."/>
            <person name="Polz M.F."/>
        </authorList>
    </citation>
    <scope>NUCLEOTIDE SEQUENCE [LARGE SCALE GENOMIC DNA]</scope>
    <source>
        <strain evidence="2 3">1F9</strain>
    </source>
</reference>
<organism evidence="2 3">
    <name type="scientific">Vibrio atlanticus</name>
    <dbReference type="NCBI Taxonomy" id="693153"/>
    <lineage>
        <taxon>Bacteria</taxon>
        <taxon>Pseudomonadati</taxon>
        <taxon>Pseudomonadota</taxon>
        <taxon>Gammaproteobacteria</taxon>
        <taxon>Vibrionales</taxon>
        <taxon>Vibrionaceae</taxon>
        <taxon>Vibrio</taxon>
    </lineage>
</organism>
<protein>
    <submittedName>
        <fullName evidence="2">Uncharacterized protein</fullName>
    </submittedName>
</protein>
<dbReference type="Proteomes" id="UP001569175">
    <property type="component" value="Unassembled WGS sequence"/>
</dbReference>
<evidence type="ECO:0000313" key="3">
    <source>
        <dbReference type="Proteomes" id="UP001569175"/>
    </source>
</evidence>